<evidence type="ECO:0008006" key="5">
    <source>
        <dbReference type="Google" id="ProtNLM"/>
    </source>
</evidence>
<dbReference type="EMBL" id="JAUSRB010000002">
    <property type="protein sequence ID" value="MDP9863722.1"/>
    <property type="molecule type" value="Genomic_DNA"/>
</dbReference>
<evidence type="ECO:0000313" key="3">
    <source>
        <dbReference type="EMBL" id="MDP9863722.1"/>
    </source>
</evidence>
<name>A0ABT9R4B7_9ACTN</name>
<gene>
    <name evidence="3" type="ORF">J2S55_002988</name>
</gene>
<dbReference type="RefSeq" id="WP_306860852.1">
    <property type="nucleotide sequence ID" value="NZ_JAUSRB010000002.1"/>
</dbReference>
<feature type="transmembrane region" description="Helical" evidence="2">
    <location>
        <begin position="12"/>
        <end position="36"/>
    </location>
</feature>
<accession>A0ABT9R4B7</accession>
<evidence type="ECO:0000256" key="2">
    <source>
        <dbReference type="SAM" id="Phobius"/>
    </source>
</evidence>
<evidence type="ECO:0000313" key="4">
    <source>
        <dbReference type="Proteomes" id="UP001230426"/>
    </source>
</evidence>
<evidence type="ECO:0000256" key="1">
    <source>
        <dbReference type="SAM" id="MobiDB-lite"/>
    </source>
</evidence>
<protein>
    <recommendedName>
        <fullName evidence="5">DUF4115 domain-containing protein</fullName>
    </recommendedName>
</protein>
<keyword evidence="2" id="KW-1133">Transmembrane helix</keyword>
<reference evidence="3 4" key="1">
    <citation type="submission" date="2023-07" db="EMBL/GenBank/DDBJ databases">
        <title>Sequencing the genomes of 1000 actinobacteria strains.</title>
        <authorList>
            <person name="Klenk H.-P."/>
        </authorList>
    </citation>
    <scope>NUCLEOTIDE SEQUENCE [LARGE SCALE GENOMIC DNA]</scope>
    <source>
        <strain evidence="3 4">DSM 44109</strain>
    </source>
</reference>
<feature type="region of interest" description="Disordered" evidence="1">
    <location>
        <begin position="41"/>
        <end position="67"/>
    </location>
</feature>
<keyword evidence="2" id="KW-0812">Transmembrane</keyword>
<sequence length="144" mass="14966">MGRHRSDPMGIARLVLMGLAVLALVALIVVGVLSLVGTLGSGTEPAARPTPAASPSTPPSATAGQTPTVRVQCLREHCPKVFLRVAGGDVLIDREMAADEQAQSFDAKVDVVLTDSASVRVEVNGAVRPPGKAGERQEFTVSRD</sequence>
<keyword evidence="4" id="KW-1185">Reference proteome</keyword>
<comment type="caution">
    <text evidence="3">The sequence shown here is derived from an EMBL/GenBank/DDBJ whole genome shotgun (WGS) entry which is preliminary data.</text>
</comment>
<proteinExistence type="predicted"/>
<keyword evidence="2" id="KW-0472">Membrane</keyword>
<organism evidence="3 4">
    <name type="scientific">Streptosporangium brasiliense</name>
    <dbReference type="NCBI Taxonomy" id="47480"/>
    <lineage>
        <taxon>Bacteria</taxon>
        <taxon>Bacillati</taxon>
        <taxon>Actinomycetota</taxon>
        <taxon>Actinomycetes</taxon>
        <taxon>Streptosporangiales</taxon>
        <taxon>Streptosporangiaceae</taxon>
        <taxon>Streptosporangium</taxon>
    </lineage>
</organism>
<dbReference type="Proteomes" id="UP001230426">
    <property type="component" value="Unassembled WGS sequence"/>
</dbReference>